<dbReference type="InterPro" id="IPR001623">
    <property type="entry name" value="DnaJ_domain"/>
</dbReference>
<dbReference type="SUPFAM" id="SSF46565">
    <property type="entry name" value="Chaperone J-domain"/>
    <property type="match status" value="1"/>
</dbReference>
<name>A0A073IE87_9RHOB</name>
<keyword evidence="2" id="KW-0472">Membrane</keyword>
<feature type="transmembrane region" description="Helical" evidence="2">
    <location>
        <begin position="12"/>
        <end position="30"/>
    </location>
</feature>
<evidence type="ECO:0000313" key="5">
    <source>
        <dbReference type="Proteomes" id="UP000027734"/>
    </source>
</evidence>
<gene>
    <name evidence="4" type="ORF">DSW25_04900</name>
</gene>
<accession>A0A073IE87</accession>
<comment type="caution">
    <text evidence="4">The sequence shown here is derived from an EMBL/GenBank/DDBJ whole genome shotgun (WGS) entry which is preliminary data.</text>
</comment>
<dbReference type="PROSITE" id="PS50076">
    <property type="entry name" value="DNAJ_2"/>
    <property type="match status" value="1"/>
</dbReference>
<proteinExistence type="predicted"/>
<dbReference type="AlphaFoldDB" id="A0A073IE87"/>
<organism evidence="4 5">
    <name type="scientific">Sulfitobacter donghicola DSW-25 = KCTC 12864 = JCM 14565</name>
    <dbReference type="NCBI Taxonomy" id="1300350"/>
    <lineage>
        <taxon>Bacteria</taxon>
        <taxon>Pseudomonadati</taxon>
        <taxon>Pseudomonadota</taxon>
        <taxon>Alphaproteobacteria</taxon>
        <taxon>Rhodobacterales</taxon>
        <taxon>Roseobacteraceae</taxon>
        <taxon>Sulfitobacter</taxon>
    </lineage>
</organism>
<sequence>MMDILNELQTVGLTALFNPTFLFLLFLLFLLGKLVGWMSRNINIWKFLALAYFGIFLFRPLQDAGLIIGGVFILGVASMYMDLFRGIFGWAGGIGDVVSAFRFNGAYKDIQRLEREVEELKSQMKASQMAGATAGGTAQQSSWRAQSQARKAKYQSRTGDGGRGGDSGASSGSGSTNRRPSSQQSGSGKRAAGEKEKRYGKGRSTRRSSAGAKPTGKDGVVNDGGKPNASGSSKRGGASSRKRSAGSGSGSSQSQQQKTSQRTQSSSQSQSQQGTQSSASPSMSPALRDKYLGILGLTPGKTYTATEIKSAWRATAFRVHPDRGGTAAELIAAKEAYKALA</sequence>
<feature type="compositionally biased region" description="Low complexity" evidence="1">
    <location>
        <begin position="250"/>
        <end position="280"/>
    </location>
</feature>
<evidence type="ECO:0000256" key="2">
    <source>
        <dbReference type="SAM" id="Phobius"/>
    </source>
</evidence>
<dbReference type="InterPro" id="IPR036869">
    <property type="entry name" value="J_dom_sf"/>
</dbReference>
<dbReference type="CDD" id="cd06257">
    <property type="entry name" value="DnaJ"/>
    <property type="match status" value="1"/>
</dbReference>
<dbReference type="STRING" id="1300350.Z948_70"/>
<evidence type="ECO:0000259" key="3">
    <source>
        <dbReference type="PROSITE" id="PS50076"/>
    </source>
</evidence>
<protein>
    <recommendedName>
        <fullName evidence="3">J domain-containing protein</fullName>
    </recommendedName>
</protein>
<feature type="transmembrane region" description="Helical" evidence="2">
    <location>
        <begin position="42"/>
        <end position="58"/>
    </location>
</feature>
<evidence type="ECO:0000313" key="4">
    <source>
        <dbReference type="EMBL" id="KEJ87821.1"/>
    </source>
</evidence>
<keyword evidence="2" id="KW-1133">Transmembrane helix</keyword>
<dbReference type="Gene3D" id="1.10.287.110">
    <property type="entry name" value="DnaJ domain"/>
    <property type="match status" value="1"/>
</dbReference>
<dbReference type="Proteomes" id="UP000027734">
    <property type="component" value="Unassembled WGS sequence"/>
</dbReference>
<feature type="transmembrane region" description="Helical" evidence="2">
    <location>
        <begin position="64"/>
        <end position="81"/>
    </location>
</feature>
<dbReference type="EMBL" id="JAMC01000014">
    <property type="protein sequence ID" value="KEJ87821.1"/>
    <property type="molecule type" value="Genomic_DNA"/>
</dbReference>
<keyword evidence="5" id="KW-1185">Reference proteome</keyword>
<feature type="compositionally biased region" description="Polar residues" evidence="1">
    <location>
        <begin position="177"/>
        <end position="187"/>
    </location>
</feature>
<keyword evidence="2" id="KW-0812">Transmembrane</keyword>
<dbReference type="OrthoDB" id="7705076at2"/>
<reference evidence="4 5" key="1">
    <citation type="submission" date="2014-01" db="EMBL/GenBank/DDBJ databases">
        <title>Sulfitobacter donghicola JCM 14565 Genome Sequencing.</title>
        <authorList>
            <person name="Lai Q."/>
            <person name="Hong Z."/>
        </authorList>
    </citation>
    <scope>NUCLEOTIDE SEQUENCE [LARGE SCALE GENOMIC DNA]</scope>
    <source>
        <strain evidence="4 5">JCM 14565</strain>
    </source>
</reference>
<feature type="compositionally biased region" description="Low complexity" evidence="1">
    <location>
        <begin position="229"/>
        <end position="239"/>
    </location>
</feature>
<feature type="domain" description="J" evidence="3">
    <location>
        <begin position="290"/>
        <end position="341"/>
    </location>
</feature>
<evidence type="ECO:0000256" key="1">
    <source>
        <dbReference type="SAM" id="MobiDB-lite"/>
    </source>
</evidence>
<feature type="region of interest" description="Disordered" evidence="1">
    <location>
        <begin position="124"/>
        <end position="286"/>
    </location>
</feature>
<feature type="compositionally biased region" description="Low complexity" evidence="1">
    <location>
        <begin position="126"/>
        <end position="149"/>
    </location>
</feature>